<dbReference type="AlphaFoldDB" id="A0AAN9KER2"/>
<reference evidence="1 2" key="1">
    <citation type="submission" date="2024-01" db="EMBL/GenBank/DDBJ databases">
        <title>The genomes of 5 underutilized Papilionoideae crops provide insights into root nodulation and disease resistanc.</title>
        <authorList>
            <person name="Jiang F."/>
        </authorList>
    </citation>
    <scope>NUCLEOTIDE SEQUENCE [LARGE SCALE GENOMIC DNA]</scope>
    <source>
        <strain evidence="1">LVBAO_FW01</strain>
        <tissue evidence="1">Leaves</tissue>
    </source>
</reference>
<dbReference type="Proteomes" id="UP001367508">
    <property type="component" value="Unassembled WGS sequence"/>
</dbReference>
<organism evidence="1 2">
    <name type="scientific">Canavalia gladiata</name>
    <name type="common">Sword bean</name>
    <name type="synonym">Dolichos gladiatus</name>
    <dbReference type="NCBI Taxonomy" id="3824"/>
    <lineage>
        <taxon>Eukaryota</taxon>
        <taxon>Viridiplantae</taxon>
        <taxon>Streptophyta</taxon>
        <taxon>Embryophyta</taxon>
        <taxon>Tracheophyta</taxon>
        <taxon>Spermatophyta</taxon>
        <taxon>Magnoliopsida</taxon>
        <taxon>eudicotyledons</taxon>
        <taxon>Gunneridae</taxon>
        <taxon>Pentapetalae</taxon>
        <taxon>rosids</taxon>
        <taxon>fabids</taxon>
        <taxon>Fabales</taxon>
        <taxon>Fabaceae</taxon>
        <taxon>Papilionoideae</taxon>
        <taxon>50 kb inversion clade</taxon>
        <taxon>NPAAA clade</taxon>
        <taxon>indigoferoid/millettioid clade</taxon>
        <taxon>Phaseoleae</taxon>
        <taxon>Canavalia</taxon>
    </lineage>
</organism>
<name>A0AAN9KER2_CANGL</name>
<comment type="caution">
    <text evidence="1">The sequence shown here is derived from an EMBL/GenBank/DDBJ whole genome shotgun (WGS) entry which is preliminary data.</text>
</comment>
<keyword evidence="2" id="KW-1185">Reference proteome</keyword>
<dbReference type="EMBL" id="JAYMYQ010000008">
    <property type="protein sequence ID" value="KAK7315086.1"/>
    <property type="molecule type" value="Genomic_DNA"/>
</dbReference>
<accession>A0AAN9KER2</accession>
<sequence>MSIFLSPVKQGEFLAYLGDSRRRRRELLRRKKRNLDLEDRDFERIGEDQTRSFDSTNLRLSRVVPFFPRTNSVVYQSRDYWAWLNPNLIQERSRHFEFKHLSGCILPRMVLLGKGIEINDTIRLHLIPKLPEPMMTLITHPLTDP</sequence>
<gene>
    <name evidence="1" type="ORF">VNO77_33618</name>
</gene>
<evidence type="ECO:0000313" key="1">
    <source>
        <dbReference type="EMBL" id="KAK7315086.1"/>
    </source>
</evidence>
<protein>
    <submittedName>
        <fullName evidence="1">Uncharacterized protein</fullName>
    </submittedName>
</protein>
<proteinExistence type="predicted"/>
<evidence type="ECO:0000313" key="2">
    <source>
        <dbReference type="Proteomes" id="UP001367508"/>
    </source>
</evidence>